<evidence type="ECO:0000313" key="2">
    <source>
        <dbReference type="EMBL" id="DAF53086.1"/>
    </source>
</evidence>
<dbReference type="EMBL" id="BK032646">
    <property type="protein sequence ID" value="DAF53086.1"/>
    <property type="molecule type" value="Genomic_DNA"/>
</dbReference>
<sequence length="38" mass="4556">MVTELHAGEKRPAAWDRHPPLGWRRAIPRRRRRVSRPS</sequence>
<feature type="compositionally biased region" description="Basic and acidic residues" evidence="1">
    <location>
        <begin position="1"/>
        <end position="19"/>
    </location>
</feature>
<protein>
    <submittedName>
        <fullName evidence="2">Uncharacterized protein</fullName>
    </submittedName>
</protein>
<name>A0A8S5SQ48_9CAUD</name>
<organism evidence="2">
    <name type="scientific">Siphoviridae sp. ctJyX12</name>
    <dbReference type="NCBI Taxonomy" id="2827840"/>
    <lineage>
        <taxon>Viruses</taxon>
        <taxon>Duplodnaviria</taxon>
        <taxon>Heunggongvirae</taxon>
        <taxon>Uroviricota</taxon>
        <taxon>Caudoviricetes</taxon>
    </lineage>
</organism>
<proteinExistence type="predicted"/>
<feature type="region of interest" description="Disordered" evidence="1">
    <location>
        <begin position="1"/>
        <end position="20"/>
    </location>
</feature>
<evidence type="ECO:0000256" key="1">
    <source>
        <dbReference type="SAM" id="MobiDB-lite"/>
    </source>
</evidence>
<accession>A0A8S5SQ48</accession>
<reference evidence="2" key="1">
    <citation type="journal article" date="2021" name="Proc. Natl. Acad. Sci. U.S.A.">
        <title>A Catalog of Tens of Thousands of Viruses from Human Metagenomes Reveals Hidden Associations with Chronic Diseases.</title>
        <authorList>
            <person name="Tisza M.J."/>
            <person name="Buck C.B."/>
        </authorList>
    </citation>
    <scope>NUCLEOTIDE SEQUENCE</scope>
    <source>
        <strain evidence="2">CtJyX12</strain>
    </source>
</reference>